<dbReference type="InterPro" id="IPR050266">
    <property type="entry name" value="AB_hydrolase_sf"/>
</dbReference>
<proteinExistence type="predicted"/>
<evidence type="ECO:0000313" key="3">
    <source>
        <dbReference type="EMBL" id="MBW0126125.1"/>
    </source>
</evidence>
<dbReference type="PANTHER" id="PTHR43798">
    <property type="entry name" value="MONOACYLGLYCEROL LIPASE"/>
    <property type="match status" value="1"/>
</dbReference>
<dbReference type="EMBL" id="JADQDF010000001">
    <property type="protein sequence ID" value="MBW0126125.1"/>
    <property type="molecule type" value="Genomic_DNA"/>
</dbReference>
<gene>
    <name evidence="3" type="ORF">I4I82_00240</name>
</gene>
<feature type="domain" description="AB hydrolase-1" evidence="2">
    <location>
        <begin position="20"/>
        <end position="252"/>
    </location>
</feature>
<dbReference type="Proteomes" id="UP000694300">
    <property type="component" value="Unassembled WGS sequence"/>
</dbReference>
<accession>A0ABS6U1M1</accession>
<dbReference type="PANTHER" id="PTHR43798:SF31">
    <property type="entry name" value="AB HYDROLASE SUPERFAMILY PROTEIN YCLE"/>
    <property type="match status" value="1"/>
</dbReference>
<protein>
    <submittedName>
        <fullName evidence="3">Alpha/beta hydrolase</fullName>
    </submittedName>
</protein>
<sequence length="262" mass="26772">MPAPAVAHTLTGPPDGPFTLVLHGGGPGCHSASDFAGVLALRRDRRHLVVDLPRYGASAALDDDGPALTGYARALAGLLDRLGVGEVDVLAQSLGGAVALRLAADEPHRVRRMLVIGSTPVPGADAALGARVRAGYYGGSGPDPEKMRRLIAELEWHDGDAVPAATVRARYRASTTPVALATATGGRGAPEDLTDALPRVAAPVLVVHGRHDPFATPAYAAALADALPAGDLAVLGRTAHHPQAERPDAVAALAAAFLDPRS</sequence>
<dbReference type="GO" id="GO:0016787">
    <property type="term" value="F:hydrolase activity"/>
    <property type="evidence" value="ECO:0007669"/>
    <property type="project" value="UniProtKB-KW"/>
</dbReference>
<keyword evidence="4" id="KW-1185">Reference proteome</keyword>
<name>A0ABS6U1M1_9PSEU</name>
<dbReference type="InterPro" id="IPR000073">
    <property type="entry name" value="AB_hydrolase_1"/>
</dbReference>
<keyword evidence="1 3" id="KW-0378">Hydrolase</keyword>
<dbReference type="Pfam" id="PF12697">
    <property type="entry name" value="Abhydrolase_6"/>
    <property type="match status" value="1"/>
</dbReference>
<comment type="caution">
    <text evidence="3">The sequence shown here is derived from an EMBL/GenBank/DDBJ whole genome shotgun (WGS) entry which is preliminary data.</text>
</comment>
<organism evidence="3 4">
    <name type="scientific">Pseudonocardia oceani</name>
    <dbReference type="NCBI Taxonomy" id="2792013"/>
    <lineage>
        <taxon>Bacteria</taxon>
        <taxon>Bacillati</taxon>
        <taxon>Actinomycetota</taxon>
        <taxon>Actinomycetes</taxon>
        <taxon>Pseudonocardiales</taxon>
        <taxon>Pseudonocardiaceae</taxon>
        <taxon>Pseudonocardia</taxon>
    </lineage>
</organism>
<evidence type="ECO:0000259" key="2">
    <source>
        <dbReference type="Pfam" id="PF12697"/>
    </source>
</evidence>
<evidence type="ECO:0000313" key="4">
    <source>
        <dbReference type="Proteomes" id="UP000694300"/>
    </source>
</evidence>
<evidence type="ECO:0000256" key="1">
    <source>
        <dbReference type="ARBA" id="ARBA00022801"/>
    </source>
</evidence>
<dbReference type="RefSeq" id="WP_218594976.1">
    <property type="nucleotide sequence ID" value="NZ_JADQDF010000001.1"/>
</dbReference>
<reference evidence="3 4" key="1">
    <citation type="submission" date="2020-11" db="EMBL/GenBank/DDBJ databases">
        <title>Pseudonocardia abyssalis sp. nov. and Pseudonocardia oceani sp. nov., description and phylogenomic analysis of two novel actinomycetes isolated from the deep Southern Ocean.</title>
        <authorList>
            <person name="Parra J."/>
        </authorList>
    </citation>
    <scope>NUCLEOTIDE SEQUENCE [LARGE SCALE GENOMIC DNA]</scope>
    <source>
        <strain evidence="4">KRD185</strain>
    </source>
</reference>